<accession>A0A6P8IEF2</accession>
<dbReference type="GO" id="GO:0001881">
    <property type="term" value="P:receptor recycling"/>
    <property type="evidence" value="ECO:0007669"/>
    <property type="project" value="TreeGrafter"/>
</dbReference>
<dbReference type="PANTHER" id="PTHR22902">
    <property type="entry name" value="SESQUIPEDALIAN"/>
    <property type="match status" value="1"/>
</dbReference>
<protein>
    <submittedName>
        <fullName evidence="5">PH domain-containing protein DDB_G0274775-like</fullName>
    </submittedName>
</protein>
<dbReference type="OrthoDB" id="2157866at2759"/>
<keyword evidence="4" id="KW-1185">Reference proteome</keyword>
<organism evidence="4 5">
    <name type="scientific">Actinia tenebrosa</name>
    <name type="common">Australian red waratah sea anemone</name>
    <dbReference type="NCBI Taxonomy" id="6105"/>
    <lineage>
        <taxon>Eukaryota</taxon>
        <taxon>Metazoa</taxon>
        <taxon>Cnidaria</taxon>
        <taxon>Anthozoa</taxon>
        <taxon>Hexacorallia</taxon>
        <taxon>Actiniaria</taxon>
        <taxon>Actiniidae</taxon>
        <taxon>Actinia</taxon>
    </lineage>
</organism>
<dbReference type="Pfam" id="PF00169">
    <property type="entry name" value="PH"/>
    <property type="match status" value="1"/>
</dbReference>
<dbReference type="CDD" id="cd00821">
    <property type="entry name" value="PH"/>
    <property type="match status" value="1"/>
</dbReference>
<evidence type="ECO:0000259" key="3">
    <source>
        <dbReference type="PROSITE" id="PS50003"/>
    </source>
</evidence>
<keyword evidence="1" id="KW-0597">Phosphoprotein</keyword>
<feature type="region of interest" description="Disordered" evidence="2">
    <location>
        <begin position="1"/>
        <end position="22"/>
    </location>
</feature>
<sequence length="130" mass="15112">MADTGSELTEKESKASDYSSETVVRQSWLMKRSKYSKRWDKMWCCLKKNELYYGNSSEDMTKVLQLEGCELSECDIDKKQFAFRIKPKSSSRFYYFHSETEQEQQDWMQAICFAKASGNMGDGSQACVVQ</sequence>
<dbReference type="KEGG" id="aten:116299652"/>
<dbReference type="PANTHER" id="PTHR22902:SF27">
    <property type="entry name" value="PLECKSTRIN HOMOLOGY DOMAIN-CONTAINING FAMILY A MEMBER 3"/>
    <property type="match status" value="1"/>
</dbReference>
<dbReference type="InterPro" id="IPR011993">
    <property type="entry name" value="PH-like_dom_sf"/>
</dbReference>
<dbReference type="GO" id="GO:0005829">
    <property type="term" value="C:cytosol"/>
    <property type="evidence" value="ECO:0007669"/>
    <property type="project" value="GOC"/>
</dbReference>
<dbReference type="Proteomes" id="UP000515163">
    <property type="component" value="Unplaced"/>
</dbReference>
<evidence type="ECO:0000313" key="4">
    <source>
        <dbReference type="Proteomes" id="UP000515163"/>
    </source>
</evidence>
<dbReference type="InParanoid" id="A0A6P8IEF2"/>
<dbReference type="PROSITE" id="PS50003">
    <property type="entry name" value="PH_DOMAIN"/>
    <property type="match status" value="1"/>
</dbReference>
<dbReference type="InterPro" id="IPR001849">
    <property type="entry name" value="PH_domain"/>
</dbReference>
<gene>
    <name evidence="5" type="primary">LOC116299652</name>
</gene>
<dbReference type="GO" id="GO:0005802">
    <property type="term" value="C:trans-Golgi network"/>
    <property type="evidence" value="ECO:0007669"/>
    <property type="project" value="TreeGrafter"/>
</dbReference>
<name>A0A6P8IEF2_ACTTE</name>
<dbReference type="InterPro" id="IPR045188">
    <property type="entry name" value="Boi1/Boi2-like"/>
</dbReference>
<evidence type="ECO:0000256" key="1">
    <source>
        <dbReference type="ARBA" id="ARBA00022553"/>
    </source>
</evidence>
<reference evidence="5" key="1">
    <citation type="submission" date="2025-08" db="UniProtKB">
        <authorList>
            <consortium name="RefSeq"/>
        </authorList>
    </citation>
    <scope>IDENTIFICATION</scope>
    <source>
        <tissue evidence="5">Tentacle</tissue>
    </source>
</reference>
<dbReference type="GO" id="GO:0055037">
    <property type="term" value="C:recycling endosome"/>
    <property type="evidence" value="ECO:0007669"/>
    <property type="project" value="TreeGrafter"/>
</dbReference>
<dbReference type="RefSeq" id="XP_031564210.1">
    <property type="nucleotide sequence ID" value="XM_031708350.1"/>
</dbReference>
<proteinExistence type="predicted"/>
<dbReference type="GeneID" id="116299652"/>
<dbReference type="Gene3D" id="2.30.29.30">
    <property type="entry name" value="Pleckstrin-homology domain (PH domain)/Phosphotyrosine-binding domain (PTB)"/>
    <property type="match status" value="1"/>
</dbReference>
<dbReference type="AlphaFoldDB" id="A0A6P8IEF2"/>
<dbReference type="SUPFAM" id="SSF50729">
    <property type="entry name" value="PH domain-like"/>
    <property type="match status" value="1"/>
</dbReference>
<dbReference type="SMART" id="SM00233">
    <property type="entry name" value="PH"/>
    <property type="match status" value="1"/>
</dbReference>
<dbReference type="GO" id="GO:0007032">
    <property type="term" value="P:endosome organization"/>
    <property type="evidence" value="ECO:0007669"/>
    <property type="project" value="TreeGrafter"/>
</dbReference>
<evidence type="ECO:0000313" key="5">
    <source>
        <dbReference type="RefSeq" id="XP_031564210.1"/>
    </source>
</evidence>
<dbReference type="GO" id="GO:0042147">
    <property type="term" value="P:retrograde transport, endosome to Golgi"/>
    <property type="evidence" value="ECO:0007669"/>
    <property type="project" value="TreeGrafter"/>
</dbReference>
<evidence type="ECO:0000256" key="2">
    <source>
        <dbReference type="SAM" id="MobiDB-lite"/>
    </source>
</evidence>
<feature type="domain" description="PH" evidence="3">
    <location>
        <begin position="22"/>
        <end position="116"/>
    </location>
</feature>
<dbReference type="GO" id="GO:0005769">
    <property type="term" value="C:early endosome"/>
    <property type="evidence" value="ECO:0007669"/>
    <property type="project" value="TreeGrafter"/>
</dbReference>